<keyword evidence="1" id="KW-0812">Transmembrane</keyword>
<dbReference type="AlphaFoldDB" id="A0A9N9TS28"/>
<gene>
    <name evidence="2" type="ORF">PHYEVI_LOCUS9849</name>
</gene>
<dbReference type="OrthoDB" id="6379298at2759"/>
<protein>
    <recommendedName>
        <fullName evidence="4">Cadherin-like protein</fullName>
    </recommendedName>
</protein>
<evidence type="ECO:0000313" key="3">
    <source>
        <dbReference type="Proteomes" id="UP001153712"/>
    </source>
</evidence>
<name>A0A9N9TS28_PHYSR</name>
<organism evidence="2 3">
    <name type="scientific">Phyllotreta striolata</name>
    <name type="common">Striped flea beetle</name>
    <name type="synonym">Crioceris striolata</name>
    <dbReference type="NCBI Taxonomy" id="444603"/>
    <lineage>
        <taxon>Eukaryota</taxon>
        <taxon>Metazoa</taxon>
        <taxon>Ecdysozoa</taxon>
        <taxon>Arthropoda</taxon>
        <taxon>Hexapoda</taxon>
        <taxon>Insecta</taxon>
        <taxon>Pterygota</taxon>
        <taxon>Neoptera</taxon>
        <taxon>Endopterygota</taxon>
        <taxon>Coleoptera</taxon>
        <taxon>Polyphaga</taxon>
        <taxon>Cucujiformia</taxon>
        <taxon>Chrysomeloidea</taxon>
        <taxon>Chrysomelidae</taxon>
        <taxon>Galerucinae</taxon>
        <taxon>Alticini</taxon>
        <taxon>Phyllotreta</taxon>
    </lineage>
</organism>
<evidence type="ECO:0000313" key="2">
    <source>
        <dbReference type="EMBL" id="CAG9863563.1"/>
    </source>
</evidence>
<dbReference type="Proteomes" id="UP001153712">
    <property type="component" value="Chromosome 6"/>
</dbReference>
<feature type="transmembrane region" description="Helical" evidence="1">
    <location>
        <begin position="6"/>
        <end position="26"/>
    </location>
</feature>
<proteinExistence type="predicted"/>
<evidence type="ECO:0008006" key="4">
    <source>
        <dbReference type="Google" id="ProtNLM"/>
    </source>
</evidence>
<reference evidence="2" key="1">
    <citation type="submission" date="2022-01" db="EMBL/GenBank/DDBJ databases">
        <authorList>
            <person name="King R."/>
        </authorList>
    </citation>
    <scope>NUCLEOTIDE SEQUENCE</scope>
</reference>
<dbReference type="EMBL" id="OU900099">
    <property type="protein sequence ID" value="CAG9863563.1"/>
    <property type="molecule type" value="Genomic_DNA"/>
</dbReference>
<accession>A0A9N9TS28</accession>
<keyword evidence="1" id="KW-1133">Transmembrane helix</keyword>
<sequence>MKFIKYPLVFINWFIIIYFSGIKCDITLLDLKVRNSVHFHSSAIPGLYKIHMTENNHFYNRPVPIFGIHGVKNCNNLCFNFMHDKSFNFTVRDCIFYAMQGFDYEQREQRQYVLNIIAVSLVEKPVKVYIHIKNIDDEKPSIEQPNCAFIENVMYNSRNSTCTFKVTDPDGGADKLDLIISPGVANEDDLFDLTMLTKRNSWVKEATVILSTVKPIGLINSEIDRYHFTITVVDTSGNFSSRIATVIILKRSI</sequence>
<keyword evidence="1" id="KW-0472">Membrane</keyword>
<evidence type="ECO:0000256" key="1">
    <source>
        <dbReference type="SAM" id="Phobius"/>
    </source>
</evidence>
<keyword evidence="3" id="KW-1185">Reference proteome</keyword>